<proteinExistence type="predicted"/>
<dbReference type="PROSITE" id="PS50882">
    <property type="entry name" value="YTH"/>
    <property type="match status" value="1"/>
</dbReference>
<dbReference type="PANTHER" id="PTHR12357:SF125">
    <property type="entry name" value="CHROMOSOME UNDETERMINED SCAFFOLD_7, WHOLE GENOME SHOTGUN SEQUENCE"/>
    <property type="match status" value="1"/>
</dbReference>
<dbReference type="AlphaFoldDB" id="I7M1Y9"/>
<dbReference type="EMBL" id="GG662654">
    <property type="protein sequence ID" value="EAR98145.3"/>
    <property type="molecule type" value="Genomic_DNA"/>
</dbReference>
<dbReference type="Pfam" id="PF04146">
    <property type="entry name" value="YTH"/>
    <property type="match status" value="1"/>
</dbReference>
<dbReference type="InterPro" id="IPR045168">
    <property type="entry name" value="YTH_prot"/>
</dbReference>
<sequence length="377" mass="44364">MSTVENKVEQQVVTEQQPNTTEQPVQQAQEGAEGQQQQQQQQQQPKKYKYLKCNYKYCKHYEDINQIVKSFKHLQSLQVELKVDEIPNALCYVIRSNNDDDVHKAIKYGIWTSVPGNNVKLNAAWEKAQELNVDVYLFFSVVKSGQFIGVAKLKSSFQEETFSYWWQPHKFKGHFKIEWVFVKDVKQKAFEGLKNIVNDDISRSKDCTELNFEATGKKMLQIFKDTNSSTSIFKDFVYFDQQEQFIRANFNYLGRQNNKGNYQQRNNIQNQAQFQNFFPQLMAQGVFPQYTQEQLQQISQMCFTNIYPPNTYPAYNNAYIMGNNLGSGHGKYHNNNNKRNFNNKKNNNHQNKEKPQHHQNNHQHQAQQQPQQAEQKN</sequence>
<dbReference type="OrthoDB" id="306690at2759"/>
<dbReference type="CDD" id="cd21134">
    <property type="entry name" value="YTH"/>
    <property type="match status" value="1"/>
</dbReference>
<gene>
    <name evidence="3" type="ORF">TTHERM_00343440</name>
</gene>
<feature type="compositionally biased region" description="Polar residues" evidence="1">
    <location>
        <begin position="1"/>
        <end position="25"/>
    </location>
</feature>
<dbReference type="GO" id="GO:0003723">
    <property type="term" value="F:RNA binding"/>
    <property type="evidence" value="ECO:0007669"/>
    <property type="project" value="InterPro"/>
</dbReference>
<dbReference type="InterPro" id="IPR007275">
    <property type="entry name" value="YTH_domain"/>
</dbReference>
<evidence type="ECO:0000313" key="4">
    <source>
        <dbReference type="Proteomes" id="UP000009168"/>
    </source>
</evidence>
<evidence type="ECO:0000313" key="3">
    <source>
        <dbReference type="EMBL" id="EAR98145.3"/>
    </source>
</evidence>
<keyword evidence="4" id="KW-1185">Reference proteome</keyword>
<feature type="compositionally biased region" description="Low complexity" evidence="1">
    <location>
        <begin position="26"/>
        <end position="43"/>
    </location>
</feature>
<dbReference type="Gene3D" id="3.10.590.10">
    <property type="entry name" value="ph1033 like domains"/>
    <property type="match status" value="1"/>
</dbReference>
<dbReference type="SMR" id="I7M1Y9"/>
<organism evidence="3 4">
    <name type="scientific">Tetrahymena thermophila (strain SB210)</name>
    <dbReference type="NCBI Taxonomy" id="312017"/>
    <lineage>
        <taxon>Eukaryota</taxon>
        <taxon>Sar</taxon>
        <taxon>Alveolata</taxon>
        <taxon>Ciliophora</taxon>
        <taxon>Intramacronucleata</taxon>
        <taxon>Oligohymenophorea</taxon>
        <taxon>Hymenostomatida</taxon>
        <taxon>Tetrahymenina</taxon>
        <taxon>Tetrahymenidae</taxon>
        <taxon>Tetrahymena</taxon>
    </lineage>
</organism>
<dbReference type="STRING" id="312017.I7M1Y9"/>
<feature type="region of interest" description="Disordered" evidence="1">
    <location>
        <begin position="1"/>
        <end position="43"/>
    </location>
</feature>
<feature type="compositionally biased region" description="Low complexity" evidence="1">
    <location>
        <begin position="362"/>
        <end position="377"/>
    </location>
</feature>
<dbReference type="KEGG" id="tet:TTHERM_00343440"/>
<evidence type="ECO:0000259" key="2">
    <source>
        <dbReference type="PROSITE" id="PS50882"/>
    </source>
</evidence>
<feature type="region of interest" description="Disordered" evidence="1">
    <location>
        <begin position="329"/>
        <end position="377"/>
    </location>
</feature>
<dbReference type="RefSeq" id="XP_001018390.3">
    <property type="nucleotide sequence ID" value="XM_001018390.4"/>
</dbReference>
<dbReference type="HOGENOM" id="CLU_734644_0_0_1"/>
<dbReference type="PANTHER" id="PTHR12357">
    <property type="entry name" value="YTH YT521-B HOMOLOGY DOMAIN-CONTAINING"/>
    <property type="match status" value="1"/>
</dbReference>
<protein>
    <recommendedName>
        <fullName evidence="2">YTH domain-containing protein</fullName>
    </recommendedName>
</protein>
<accession>I7M1Y9</accession>
<name>I7M1Y9_TETTS</name>
<reference evidence="4" key="1">
    <citation type="journal article" date="2006" name="PLoS Biol.">
        <title>Macronuclear genome sequence of the ciliate Tetrahymena thermophila, a model eukaryote.</title>
        <authorList>
            <person name="Eisen J.A."/>
            <person name="Coyne R.S."/>
            <person name="Wu M."/>
            <person name="Wu D."/>
            <person name="Thiagarajan M."/>
            <person name="Wortman J.R."/>
            <person name="Badger J.H."/>
            <person name="Ren Q."/>
            <person name="Amedeo P."/>
            <person name="Jones K.M."/>
            <person name="Tallon L.J."/>
            <person name="Delcher A.L."/>
            <person name="Salzberg S.L."/>
            <person name="Silva J.C."/>
            <person name="Haas B.J."/>
            <person name="Majoros W.H."/>
            <person name="Farzad M."/>
            <person name="Carlton J.M."/>
            <person name="Smith R.K. Jr."/>
            <person name="Garg J."/>
            <person name="Pearlman R.E."/>
            <person name="Karrer K.M."/>
            <person name="Sun L."/>
            <person name="Manning G."/>
            <person name="Elde N.C."/>
            <person name="Turkewitz A.P."/>
            <person name="Asai D.J."/>
            <person name="Wilkes D.E."/>
            <person name="Wang Y."/>
            <person name="Cai H."/>
            <person name="Collins K."/>
            <person name="Stewart B.A."/>
            <person name="Lee S.R."/>
            <person name="Wilamowska K."/>
            <person name="Weinberg Z."/>
            <person name="Ruzzo W.L."/>
            <person name="Wloga D."/>
            <person name="Gaertig J."/>
            <person name="Frankel J."/>
            <person name="Tsao C.-C."/>
            <person name="Gorovsky M.A."/>
            <person name="Keeling P.J."/>
            <person name="Waller R.F."/>
            <person name="Patron N.J."/>
            <person name="Cherry J.M."/>
            <person name="Stover N.A."/>
            <person name="Krieger C.J."/>
            <person name="del Toro C."/>
            <person name="Ryder H.F."/>
            <person name="Williamson S.C."/>
            <person name="Barbeau R.A."/>
            <person name="Hamilton E.P."/>
            <person name="Orias E."/>
        </authorList>
    </citation>
    <scope>NUCLEOTIDE SEQUENCE [LARGE SCALE GENOMIC DNA]</scope>
    <source>
        <strain evidence="4">SB210</strain>
    </source>
</reference>
<dbReference type="InParanoid" id="I7M1Y9"/>
<feature type="domain" description="YTH" evidence="2">
    <location>
        <begin position="89"/>
        <end position="223"/>
    </location>
</feature>
<dbReference type="eggNOG" id="KOG1901">
    <property type="taxonomic scope" value="Eukaryota"/>
</dbReference>
<dbReference type="GeneID" id="7839051"/>
<evidence type="ECO:0000256" key="1">
    <source>
        <dbReference type="SAM" id="MobiDB-lite"/>
    </source>
</evidence>
<dbReference type="Proteomes" id="UP000009168">
    <property type="component" value="Unassembled WGS sequence"/>
</dbReference>
<feature type="compositionally biased region" description="Low complexity" evidence="1">
    <location>
        <begin position="333"/>
        <end position="349"/>
    </location>
</feature>